<feature type="non-terminal residue" evidence="2">
    <location>
        <position position="77"/>
    </location>
</feature>
<name>A0A382ZI86_9ZZZZ</name>
<gene>
    <name evidence="2" type="ORF">METZ01_LOCUS447997</name>
</gene>
<sequence length="77" mass="8010">MTAPSTAIPANTRTRGARPSTGLVTAAVVVAATFALPGGYVVWRVLTASGNPLGLLVERRTLEPLWRTIQLAALVAV</sequence>
<proteinExistence type="predicted"/>
<keyword evidence="1" id="KW-0812">Transmembrane</keyword>
<organism evidence="2">
    <name type="scientific">marine metagenome</name>
    <dbReference type="NCBI Taxonomy" id="408172"/>
    <lineage>
        <taxon>unclassified sequences</taxon>
        <taxon>metagenomes</taxon>
        <taxon>ecological metagenomes</taxon>
    </lineage>
</organism>
<reference evidence="2" key="1">
    <citation type="submission" date="2018-05" db="EMBL/GenBank/DDBJ databases">
        <authorList>
            <person name="Lanie J.A."/>
            <person name="Ng W.-L."/>
            <person name="Kazmierczak K.M."/>
            <person name="Andrzejewski T.M."/>
            <person name="Davidsen T.M."/>
            <person name="Wayne K.J."/>
            <person name="Tettelin H."/>
            <person name="Glass J.I."/>
            <person name="Rusch D."/>
            <person name="Podicherti R."/>
            <person name="Tsui H.-C.T."/>
            <person name="Winkler M.E."/>
        </authorList>
    </citation>
    <scope>NUCLEOTIDE SEQUENCE</scope>
</reference>
<feature type="transmembrane region" description="Helical" evidence="1">
    <location>
        <begin position="21"/>
        <end position="43"/>
    </location>
</feature>
<dbReference type="AlphaFoldDB" id="A0A382ZI86"/>
<keyword evidence="1" id="KW-0472">Membrane</keyword>
<evidence type="ECO:0000313" key="2">
    <source>
        <dbReference type="EMBL" id="SVD95143.1"/>
    </source>
</evidence>
<protein>
    <recommendedName>
        <fullName evidence="3">ABC transmembrane type-1 domain-containing protein</fullName>
    </recommendedName>
</protein>
<evidence type="ECO:0008006" key="3">
    <source>
        <dbReference type="Google" id="ProtNLM"/>
    </source>
</evidence>
<evidence type="ECO:0000256" key="1">
    <source>
        <dbReference type="SAM" id="Phobius"/>
    </source>
</evidence>
<dbReference type="EMBL" id="UINC01184092">
    <property type="protein sequence ID" value="SVD95143.1"/>
    <property type="molecule type" value="Genomic_DNA"/>
</dbReference>
<keyword evidence="1" id="KW-1133">Transmembrane helix</keyword>
<accession>A0A382ZI86</accession>